<dbReference type="Gene3D" id="2.170.120.30">
    <property type="match status" value="2"/>
</dbReference>
<sequence>MDKFMNNRWFMKIVALLLALMLFMSVSFETQPSPPGPSFPTASRDVETLTDVPITTYYDSENLVISGMPQYAKVTLEGPTGVTKTASLQRDIEVFADLRDLGIGTHNVNLKYRNVSEKIEVIIDPATVRVTIQERVSENYPVEVDFINKDKIKEGYIAEEPIVKPNSVKIIGAKEEVEKIALVKAIVDLTGVNETVETEARVAVYDKNGNVLSVEVEPSVVDITVPISSPSKKVPFKINRKGTLQQGLSIVNIEAIPSEITVYGPKEIIDKIEFIDGVTVDISELTNDTTLDIPIPVPEGVKKISPEVIKVTIEIEKEESRTFTNLPIQTFGLREQLQLEFIDPENGTLDVEVLGAPTLLDEIDPSDIELYINLTDIGIGEHNIRIEVNGPQNISWVLPRVEVKVNITEKP</sequence>
<organism evidence="1 2">
    <name type="scientific">Litchfieldia luteola</name>
    <dbReference type="NCBI Taxonomy" id="682179"/>
    <lineage>
        <taxon>Bacteria</taxon>
        <taxon>Bacillati</taxon>
        <taxon>Bacillota</taxon>
        <taxon>Bacilli</taxon>
        <taxon>Bacillales</taxon>
        <taxon>Bacillaceae</taxon>
        <taxon>Litchfieldia</taxon>
    </lineage>
</organism>
<dbReference type="EMBL" id="JADCLJ010000023">
    <property type="protein sequence ID" value="MBE4909690.1"/>
    <property type="molecule type" value="Genomic_DNA"/>
</dbReference>
<dbReference type="PANTHER" id="PTHR37804:SF1">
    <property type="entry name" value="CDAA REGULATORY PROTEIN CDAR"/>
    <property type="match status" value="1"/>
</dbReference>
<dbReference type="Proteomes" id="UP001516662">
    <property type="component" value="Unassembled WGS sequence"/>
</dbReference>
<name>A0ABR9QMG6_9BACI</name>
<accession>A0ABR9QMG6</accession>
<reference evidence="1 2" key="1">
    <citation type="submission" date="2020-10" db="EMBL/GenBank/DDBJ databases">
        <title>Bacillus sp. HD4P25, an endophyte from a halophyte.</title>
        <authorList>
            <person name="Sun J.-Q."/>
        </authorList>
    </citation>
    <scope>NUCLEOTIDE SEQUENCE [LARGE SCALE GENOMIC DNA]</scope>
    <source>
        <strain evidence="1 2">YIM 93174</strain>
    </source>
</reference>
<dbReference type="Gene3D" id="2.170.120.40">
    <property type="entry name" value="YbbR-like domain"/>
    <property type="match status" value="2"/>
</dbReference>
<comment type="caution">
    <text evidence="1">The sequence shown here is derived from an EMBL/GenBank/DDBJ whole genome shotgun (WGS) entry which is preliminary data.</text>
</comment>
<gene>
    <name evidence="1" type="ORF">IMZ08_16730</name>
</gene>
<dbReference type="InterPro" id="IPR053154">
    <property type="entry name" value="c-di-AMP_regulator"/>
</dbReference>
<protein>
    <submittedName>
        <fullName evidence="1">YbbR-like domain-containing protein</fullName>
    </submittedName>
</protein>
<keyword evidence="2" id="KW-1185">Reference proteome</keyword>
<evidence type="ECO:0000313" key="1">
    <source>
        <dbReference type="EMBL" id="MBE4909690.1"/>
    </source>
</evidence>
<proteinExistence type="predicted"/>
<dbReference type="RefSeq" id="WP_193538608.1">
    <property type="nucleotide sequence ID" value="NZ_JADCLJ010000023.1"/>
</dbReference>
<dbReference type="Pfam" id="PF07949">
    <property type="entry name" value="YbbR"/>
    <property type="match status" value="3"/>
</dbReference>
<dbReference type="PANTHER" id="PTHR37804">
    <property type="entry name" value="CDAA REGULATORY PROTEIN CDAR"/>
    <property type="match status" value="1"/>
</dbReference>
<dbReference type="InterPro" id="IPR012505">
    <property type="entry name" value="YbbR"/>
</dbReference>
<evidence type="ECO:0000313" key="2">
    <source>
        <dbReference type="Proteomes" id="UP001516662"/>
    </source>
</evidence>